<protein>
    <submittedName>
        <fullName evidence="2">Uncharacterized protein</fullName>
    </submittedName>
</protein>
<name>A0A3U1AHG0_SALET</name>
<reference evidence="2" key="1">
    <citation type="submission" date="2019-09" db="EMBL/GenBank/DDBJ databases">
        <authorList>
            <person name="Ashton P.M."/>
            <person name="Dallman T."/>
            <person name="Nair S."/>
            <person name="De Pinna E."/>
            <person name="Peters T."/>
            <person name="Grant K."/>
        </authorList>
    </citation>
    <scope>NUCLEOTIDE SEQUENCE</scope>
    <source>
        <strain evidence="2">802752</strain>
    </source>
</reference>
<evidence type="ECO:0000256" key="1">
    <source>
        <dbReference type="SAM" id="Phobius"/>
    </source>
</evidence>
<keyword evidence="1" id="KW-1133">Transmembrane helix</keyword>
<keyword evidence="1" id="KW-0472">Membrane</keyword>
<evidence type="ECO:0000313" key="2">
    <source>
        <dbReference type="EMBL" id="ECW0150035.1"/>
    </source>
</evidence>
<dbReference type="AlphaFoldDB" id="A0A3U1AHG0"/>
<sequence>MSSDKKVTLGDVKRSFFYFLAVFCVFVLSLPGIVNMAYLSTTMIVLKCVLGIVLILCVAANGSSFIEKLLLFIKNESVITGDDD</sequence>
<accession>A0A3U1AHG0</accession>
<keyword evidence="1" id="KW-0812">Transmembrane</keyword>
<feature type="transmembrane region" description="Helical" evidence="1">
    <location>
        <begin position="44"/>
        <end position="66"/>
    </location>
</feature>
<feature type="transmembrane region" description="Helical" evidence="1">
    <location>
        <begin position="16"/>
        <end position="38"/>
    </location>
</feature>
<gene>
    <name evidence="2" type="ORF">F3E81_22225</name>
</gene>
<organism evidence="2">
    <name type="scientific">Salmonella enterica I</name>
    <dbReference type="NCBI Taxonomy" id="59201"/>
    <lineage>
        <taxon>Bacteria</taxon>
        <taxon>Pseudomonadati</taxon>
        <taxon>Pseudomonadota</taxon>
        <taxon>Gammaproteobacteria</taxon>
        <taxon>Enterobacterales</taxon>
        <taxon>Enterobacteriaceae</taxon>
        <taxon>Salmonella</taxon>
    </lineage>
</organism>
<dbReference type="EMBL" id="AAKUZB010000025">
    <property type="protein sequence ID" value="ECW0150035.1"/>
    <property type="molecule type" value="Genomic_DNA"/>
</dbReference>
<proteinExistence type="predicted"/>
<comment type="caution">
    <text evidence="2">The sequence shown here is derived from an EMBL/GenBank/DDBJ whole genome shotgun (WGS) entry which is preliminary data.</text>
</comment>